<organism evidence="3 4">
    <name type="scientific">Anaerobium acetethylicum</name>
    <dbReference type="NCBI Taxonomy" id="1619234"/>
    <lineage>
        <taxon>Bacteria</taxon>
        <taxon>Bacillati</taxon>
        <taxon>Bacillota</taxon>
        <taxon>Clostridia</taxon>
        <taxon>Lachnospirales</taxon>
        <taxon>Lachnospiraceae</taxon>
        <taxon>Anaerobium</taxon>
    </lineage>
</organism>
<dbReference type="PROSITE" id="PS51708">
    <property type="entry name" value="CHAD"/>
    <property type="match status" value="1"/>
</dbReference>
<dbReference type="InterPro" id="IPR029033">
    <property type="entry name" value="His_PPase_superfam"/>
</dbReference>
<dbReference type="InterPro" id="IPR007899">
    <property type="entry name" value="CHAD_dom"/>
</dbReference>
<accession>A0A1D3TND0</accession>
<proteinExistence type="predicted"/>
<dbReference type="Pfam" id="PF00300">
    <property type="entry name" value="His_Phos_1"/>
    <property type="match status" value="1"/>
</dbReference>
<dbReference type="PANTHER" id="PTHR39339">
    <property type="entry name" value="SLR1444 PROTEIN"/>
    <property type="match status" value="1"/>
</dbReference>
<dbReference type="EMBL" id="FMKA01000001">
    <property type="protein sequence ID" value="SCP94813.1"/>
    <property type="molecule type" value="Genomic_DNA"/>
</dbReference>
<feature type="domain" description="CHAD" evidence="2">
    <location>
        <begin position="195"/>
        <end position="478"/>
    </location>
</feature>
<feature type="region of interest" description="Disordered" evidence="1">
    <location>
        <begin position="154"/>
        <end position="201"/>
    </location>
</feature>
<dbReference type="Gene3D" id="1.40.20.10">
    <property type="entry name" value="CHAD domain"/>
    <property type="match status" value="1"/>
</dbReference>
<protein>
    <submittedName>
        <fullName evidence="3">Phosphohistidine phosphatase SixA</fullName>
    </submittedName>
</protein>
<dbReference type="SMART" id="SM00855">
    <property type="entry name" value="PGAM"/>
    <property type="match status" value="1"/>
</dbReference>
<dbReference type="Gene3D" id="3.40.50.1240">
    <property type="entry name" value="Phosphoglycerate mutase-like"/>
    <property type="match status" value="1"/>
</dbReference>
<evidence type="ECO:0000259" key="2">
    <source>
        <dbReference type="PROSITE" id="PS51708"/>
    </source>
</evidence>
<dbReference type="PANTHER" id="PTHR39339:SF1">
    <property type="entry name" value="CHAD DOMAIN-CONTAINING PROTEIN"/>
    <property type="match status" value="1"/>
</dbReference>
<evidence type="ECO:0000313" key="3">
    <source>
        <dbReference type="EMBL" id="SCP94813.1"/>
    </source>
</evidence>
<evidence type="ECO:0000313" key="4">
    <source>
        <dbReference type="Proteomes" id="UP000199315"/>
    </source>
</evidence>
<dbReference type="OrthoDB" id="3034217at2"/>
<evidence type="ECO:0000256" key="1">
    <source>
        <dbReference type="SAM" id="MobiDB-lite"/>
    </source>
</evidence>
<dbReference type="AlphaFoldDB" id="A0A1D3TND0"/>
<reference evidence="3 4" key="1">
    <citation type="submission" date="2016-09" db="EMBL/GenBank/DDBJ databases">
        <authorList>
            <person name="Capua I."/>
            <person name="De Benedictis P."/>
            <person name="Joannis T."/>
            <person name="Lombin L.H."/>
            <person name="Cattoli G."/>
        </authorList>
    </citation>
    <scope>NUCLEOTIDE SEQUENCE [LARGE SCALE GENOMIC DNA]</scope>
    <source>
        <strain evidence="3 4">GluBS11</strain>
    </source>
</reference>
<dbReference type="InterPro" id="IPR038186">
    <property type="entry name" value="CHAD_dom_sf"/>
</dbReference>
<dbReference type="Proteomes" id="UP000199315">
    <property type="component" value="Unassembled WGS sequence"/>
</dbReference>
<dbReference type="SMART" id="SM00880">
    <property type="entry name" value="CHAD"/>
    <property type="match status" value="1"/>
</dbReference>
<dbReference type="CDD" id="cd07067">
    <property type="entry name" value="HP_PGM_like"/>
    <property type="match status" value="1"/>
</dbReference>
<dbReference type="Pfam" id="PF05235">
    <property type="entry name" value="CHAD"/>
    <property type="match status" value="1"/>
</dbReference>
<name>A0A1D3TND0_9FIRM</name>
<feature type="compositionally biased region" description="Basic residues" evidence="1">
    <location>
        <begin position="179"/>
        <end position="197"/>
    </location>
</feature>
<gene>
    <name evidence="3" type="ORF">SAMN05421730_100170</name>
</gene>
<dbReference type="RefSeq" id="WP_091228521.1">
    <property type="nucleotide sequence ID" value="NZ_FMKA01000001.1"/>
</dbReference>
<dbReference type="InterPro" id="IPR013078">
    <property type="entry name" value="His_Pase_superF_clade-1"/>
</dbReference>
<dbReference type="SUPFAM" id="SSF53254">
    <property type="entry name" value="Phosphoglycerate mutase-like"/>
    <property type="match status" value="1"/>
</dbReference>
<keyword evidence="4" id="KW-1185">Reference proteome</keyword>
<dbReference type="STRING" id="1619234.SAMN05421730_100170"/>
<sequence>MDIIFVRHGEAEKADTGMDDSERRLTPKGEHDIKKTAVMIKKHVKTGNEIYIWSSPAVRAIQTARILADELEITTISSFDFIWNGDFSGFSMETGNYGGNTTLIVTGHEPHLSSWSEMLQGARIEFDKGTAAGFGIQNMSPLEGTFLWVVQPDTDTEENKDDGDTLLQNGKRQAEGKKKSSGLKKKSKSEREKKRRITRNEYSNILESNMQDIAARKESFLKDPDDIEQVHQLRVKIRHLRSLVSFIKPMLDEQLYAGIQEKLKSSAQRFSYIREIDVLAKGWAALRWENPDLFMDSDLLTGVLKGEREKEKNTLFVFLSEGGFDAELQEAFNGIRASAVYGEAAAGRIGDSMRDPVFEEFTEARFAQWRKKVEKEMKILDFSSQIELHALRISFKKLRYVNDSLMPYKRGGKWGLSEFEVMQDNLGDICDIYRNVAVLQKLKSIADIPNLQYEAGIYIGYQILHRERLLKKLKKTLK</sequence>